<evidence type="ECO:0000313" key="4">
    <source>
        <dbReference type="EMBL" id="MFD2672105.1"/>
    </source>
</evidence>
<dbReference type="Proteomes" id="UP001597497">
    <property type="component" value="Unassembled WGS sequence"/>
</dbReference>
<evidence type="ECO:0000256" key="2">
    <source>
        <dbReference type="SAM" id="Phobius"/>
    </source>
</evidence>
<keyword evidence="5" id="KW-1185">Reference proteome</keyword>
<keyword evidence="2" id="KW-1133">Transmembrane helix</keyword>
<proteinExistence type="inferred from homology"/>
<comment type="similarity">
    <text evidence="1">Belongs to the LytR/CpsA/Psr (LCP) family.</text>
</comment>
<dbReference type="Pfam" id="PF03816">
    <property type="entry name" value="LytR_cpsA_psr"/>
    <property type="match status" value="1"/>
</dbReference>
<evidence type="ECO:0000259" key="3">
    <source>
        <dbReference type="Pfam" id="PF03816"/>
    </source>
</evidence>
<dbReference type="PANTHER" id="PTHR33392:SF6">
    <property type="entry name" value="POLYISOPRENYL-TEICHOIC ACID--PEPTIDOGLYCAN TEICHOIC ACID TRANSFERASE TAGU"/>
    <property type="match status" value="1"/>
</dbReference>
<name>A0ABW5RBX0_9BACL</name>
<dbReference type="InterPro" id="IPR004474">
    <property type="entry name" value="LytR_CpsA_psr"/>
</dbReference>
<accession>A0ABW5RBX0</accession>
<dbReference type="InterPro" id="IPR050922">
    <property type="entry name" value="LytR/CpsA/Psr_CW_biosynth"/>
</dbReference>
<feature type="domain" description="Cell envelope-related transcriptional attenuator" evidence="3">
    <location>
        <begin position="94"/>
        <end position="290"/>
    </location>
</feature>
<dbReference type="Gene3D" id="3.40.630.190">
    <property type="entry name" value="LCP protein"/>
    <property type="match status" value="1"/>
</dbReference>
<sequence length="385" mass="43461">MTRLQSWYRPKRWFWITACLFVFLAAAVITKLYISLGNTHLDTSNPLVEETVAAQFFTPSPPADGADTDQTAKAEDFYALLIGIDARDQHVSLNTDTLLAAHVIPQTGQIKLVSLPRDLRIDAPFPDVKINAVFAKGYSQARLLASENPALESDKLKSDKLESDKKISFGDRQFPEAYLRSGMVLTREAVEHVLETEIDYTFLVHFQTLVSLVDEVGGVEINVDRTMQYDADFDDTHIHLEPGLQLLDGRNALNYARFRLDDRGPAYDSNDFERAARQKQVVTALIEKLHSWNSLPKMFDLMDVVTRNLKTDMTNRTMLAMVTKYYGQFSGAAVVHLPFNGYWEYPNVVIPDDELAELRANFVSTDEVETPQQMALQEDGVSAFP</sequence>
<protein>
    <submittedName>
        <fullName evidence="4">LCP family protein</fullName>
    </submittedName>
</protein>
<comment type="caution">
    <text evidence="4">The sequence shown here is derived from an EMBL/GenBank/DDBJ whole genome shotgun (WGS) entry which is preliminary data.</text>
</comment>
<keyword evidence="2" id="KW-0472">Membrane</keyword>
<feature type="transmembrane region" description="Helical" evidence="2">
    <location>
        <begin position="12"/>
        <end position="34"/>
    </location>
</feature>
<evidence type="ECO:0000313" key="5">
    <source>
        <dbReference type="Proteomes" id="UP001597497"/>
    </source>
</evidence>
<reference evidence="5" key="1">
    <citation type="journal article" date="2019" name="Int. J. Syst. Evol. Microbiol.">
        <title>The Global Catalogue of Microorganisms (GCM) 10K type strain sequencing project: providing services to taxonomists for standard genome sequencing and annotation.</title>
        <authorList>
            <consortium name="The Broad Institute Genomics Platform"/>
            <consortium name="The Broad Institute Genome Sequencing Center for Infectious Disease"/>
            <person name="Wu L."/>
            <person name="Ma J."/>
        </authorList>
    </citation>
    <scope>NUCLEOTIDE SEQUENCE [LARGE SCALE GENOMIC DNA]</scope>
    <source>
        <strain evidence="5">KCTC 33676</strain>
    </source>
</reference>
<dbReference type="NCBIfam" id="TIGR00350">
    <property type="entry name" value="lytR_cpsA_psr"/>
    <property type="match status" value="1"/>
</dbReference>
<keyword evidence="2" id="KW-0812">Transmembrane</keyword>
<dbReference type="EMBL" id="JBHUMM010000023">
    <property type="protein sequence ID" value="MFD2672105.1"/>
    <property type="molecule type" value="Genomic_DNA"/>
</dbReference>
<dbReference type="PANTHER" id="PTHR33392">
    <property type="entry name" value="POLYISOPRENYL-TEICHOIC ACID--PEPTIDOGLYCAN TEICHOIC ACID TRANSFERASE TAGU"/>
    <property type="match status" value="1"/>
</dbReference>
<organism evidence="4 5">
    <name type="scientific">Marinicrinis sediminis</name>
    <dbReference type="NCBI Taxonomy" id="1652465"/>
    <lineage>
        <taxon>Bacteria</taxon>
        <taxon>Bacillati</taxon>
        <taxon>Bacillota</taxon>
        <taxon>Bacilli</taxon>
        <taxon>Bacillales</taxon>
        <taxon>Paenibacillaceae</taxon>
    </lineage>
</organism>
<evidence type="ECO:0000256" key="1">
    <source>
        <dbReference type="ARBA" id="ARBA00006068"/>
    </source>
</evidence>
<gene>
    <name evidence="4" type="ORF">ACFSUC_10865</name>
</gene>
<dbReference type="RefSeq" id="WP_379929608.1">
    <property type="nucleotide sequence ID" value="NZ_JBHUMM010000023.1"/>
</dbReference>